<keyword evidence="2" id="KW-1185">Reference proteome</keyword>
<name>A0ABR1RS07_9PEZI</name>
<gene>
    <name evidence="1" type="ORF">PG993_014071</name>
</gene>
<dbReference type="Proteomes" id="UP001444661">
    <property type="component" value="Unassembled WGS sequence"/>
</dbReference>
<dbReference type="EMBL" id="JAQQWK010000013">
    <property type="protein sequence ID" value="KAK8017745.1"/>
    <property type="molecule type" value="Genomic_DNA"/>
</dbReference>
<sequence length="98" mass="11818">MSSYSLIEHTDIVYDEDLRELNELCLPKWRRRANTHQSDGLRIARPERPEYATVMDLPPDLRWTSVLVHLRDDLRRHRIPLRRLWRLEHNNAGAHRAM</sequence>
<evidence type="ECO:0000313" key="2">
    <source>
        <dbReference type="Proteomes" id="UP001444661"/>
    </source>
</evidence>
<organism evidence="1 2">
    <name type="scientific">Apiospora rasikravindrae</name>
    <dbReference type="NCBI Taxonomy" id="990691"/>
    <lineage>
        <taxon>Eukaryota</taxon>
        <taxon>Fungi</taxon>
        <taxon>Dikarya</taxon>
        <taxon>Ascomycota</taxon>
        <taxon>Pezizomycotina</taxon>
        <taxon>Sordariomycetes</taxon>
        <taxon>Xylariomycetidae</taxon>
        <taxon>Amphisphaeriales</taxon>
        <taxon>Apiosporaceae</taxon>
        <taxon>Apiospora</taxon>
    </lineage>
</organism>
<protein>
    <submittedName>
        <fullName evidence="1">Uncharacterized protein</fullName>
    </submittedName>
</protein>
<reference evidence="1 2" key="1">
    <citation type="submission" date="2023-01" db="EMBL/GenBank/DDBJ databases">
        <title>Analysis of 21 Apiospora genomes using comparative genomics revels a genus with tremendous synthesis potential of carbohydrate active enzymes and secondary metabolites.</title>
        <authorList>
            <person name="Sorensen T."/>
        </authorList>
    </citation>
    <scope>NUCLEOTIDE SEQUENCE [LARGE SCALE GENOMIC DNA]</scope>
    <source>
        <strain evidence="1 2">CBS 33761</strain>
    </source>
</reference>
<accession>A0ABR1RS07</accession>
<evidence type="ECO:0000313" key="1">
    <source>
        <dbReference type="EMBL" id="KAK8017745.1"/>
    </source>
</evidence>
<proteinExistence type="predicted"/>
<comment type="caution">
    <text evidence="1">The sequence shown here is derived from an EMBL/GenBank/DDBJ whole genome shotgun (WGS) entry which is preliminary data.</text>
</comment>